<dbReference type="InterPro" id="IPR051056">
    <property type="entry name" value="Glycosyl_Hydrolase_73"/>
</dbReference>
<name>A0ABS7L4G1_9FIRM</name>
<dbReference type="Pfam" id="PF01832">
    <property type="entry name" value="Glucosaminidase"/>
    <property type="match status" value="1"/>
</dbReference>
<dbReference type="SMART" id="SM00728">
    <property type="entry name" value="ChW"/>
    <property type="match status" value="9"/>
</dbReference>
<keyword evidence="1" id="KW-0378">Hydrolase</keyword>
<dbReference type="RefSeq" id="WP_221919235.1">
    <property type="nucleotide sequence ID" value="NZ_CP173660.1"/>
</dbReference>
<dbReference type="InterPro" id="IPR006637">
    <property type="entry name" value="ChW"/>
</dbReference>
<dbReference type="Pfam" id="PF07538">
    <property type="entry name" value="ChW"/>
    <property type="match status" value="9"/>
</dbReference>
<evidence type="ECO:0000256" key="1">
    <source>
        <dbReference type="ARBA" id="ARBA00022801"/>
    </source>
</evidence>
<organism evidence="4 5">
    <name type="scientific">Sellimonas caecigallum</name>
    <dbReference type="NCBI Taxonomy" id="2592333"/>
    <lineage>
        <taxon>Bacteria</taxon>
        <taxon>Bacillati</taxon>
        <taxon>Bacillota</taxon>
        <taxon>Clostridia</taxon>
        <taxon>Lachnospirales</taxon>
        <taxon>Lachnospiraceae</taxon>
        <taxon>Sellimonas</taxon>
    </lineage>
</organism>
<comment type="caution">
    <text evidence="4">The sequence shown here is derived from an EMBL/GenBank/DDBJ whole genome shotgun (WGS) entry which is preliminary data.</text>
</comment>
<sequence>MRYWKKAGIFLAAFLLLTGIGEVKTAQAEETLKDENPQRIESVTGMQTDGTVLEQEQESGIVEEKTGRRAARSSAVQLVNFNTKPSGQTTSFTMEGTNQSGYTYGPYGADGIYLGESDGKVRFMLSGTIGLVNASDVQIVDFSAAKAVSYYTVSNGRLIHYIATNMQNGTYGSTLDNGPAPSYLKSGAKYYSYDGHYFYTEDKLTDMVSDYSAGRRTASVNPSQPFYNYFQFLPMRSKTAFSASELNAAINSKTDSSSKMYNMGSEFINKQNTYGTNALLMTGVAANESAWGKSNIAQTKNNLFGLNAVDSSPGESANYYADVSTCIKDFSETYMSMRYLRPGYSYYKGGFLGNKAAGINVHYASDPYWGEKAANVAWNLDKAAGNKDAGRYTLGVKDVMTAGYTTLNVRKERSASATKLYSTVKNPGYTFILLENDPISGFYKVQSDGVLDSARETVRTDTGNYDYNQMYAYASQDYITKVNTGSGTGGSGAQPPAAEQGVSYSAHVQTYGWQNYVSNGATAGTTGQSKRLEAVKIKLSGQKYAGNIEYSAHVQTYGWQDYVSNDAIGGVIGQSKRLEALKIRLTGEMAENYDVYYRVHAQNFGWLGWAKNDAPAGTAGYSYRLEAIEICLVEKGKSAPGSVKNAYKEYDSSKPAGIKYEVHVQDKGWQSSANGNEAGTTGESLRLEGMKVTLDNQPYAGTVEYSAHVQGTGWQSKVSDGDLSGTTGQSKRMEAITINLTGTMAEHYDIYYRVHAQRFGWLGWAKNGQAAGTSGYSYRLEALQIQLVPKGGNAPGEQKNCYKEYDSTKPASISYSGYVEGKGWIDPVTDGAEMGSTGSSLRLEGIRIALQNQPSSGMVEYRAHIQGTGWQNVVSDGATAATPGLGKRMEAIEISLTGDMAKEYDVYYRAHVQKLAWLGWAKNGEPAGTSGLSYRIESIQIQLVEKGGKAPEGNGDAYISL</sequence>
<evidence type="ECO:0000259" key="3">
    <source>
        <dbReference type="SMART" id="SM00047"/>
    </source>
</evidence>
<keyword evidence="2" id="KW-0732">Signal</keyword>
<accession>A0ABS7L4G1</accession>
<feature type="domain" description="Mannosyl-glycoprotein endo-beta-N-acetylglucosamidase-like" evidence="3">
    <location>
        <begin position="245"/>
        <end position="388"/>
    </location>
</feature>
<proteinExistence type="predicted"/>
<feature type="signal peptide" evidence="2">
    <location>
        <begin position="1"/>
        <end position="28"/>
    </location>
</feature>
<keyword evidence="5" id="KW-1185">Reference proteome</keyword>
<gene>
    <name evidence="4" type="ORF">FLB61_01740</name>
</gene>
<dbReference type="InterPro" id="IPR002901">
    <property type="entry name" value="MGlyc_endo_b_GlcNAc-like_dom"/>
</dbReference>
<dbReference type="PANTHER" id="PTHR33308:SF9">
    <property type="entry name" value="PEPTIDOGLYCAN HYDROLASE FLGJ"/>
    <property type="match status" value="1"/>
</dbReference>
<dbReference type="EMBL" id="VIRV01000001">
    <property type="protein sequence ID" value="MBY0757833.1"/>
    <property type="molecule type" value="Genomic_DNA"/>
</dbReference>
<feature type="chain" id="PRO_5047291762" description="Mannosyl-glycoprotein endo-beta-N-acetylglucosamidase-like domain-containing protein" evidence="2">
    <location>
        <begin position="29"/>
        <end position="961"/>
    </location>
</feature>
<evidence type="ECO:0000313" key="5">
    <source>
        <dbReference type="Proteomes" id="UP000779049"/>
    </source>
</evidence>
<protein>
    <recommendedName>
        <fullName evidence="3">Mannosyl-glycoprotein endo-beta-N-acetylglucosamidase-like domain-containing protein</fullName>
    </recommendedName>
</protein>
<dbReference type="Proteomes" id="UP000779049">
    <property type="component" value="Unassembled WGS sequence"/>
</dbReference>
<evidence type="ECO:0000313" key="4">
    <source>
        <dbReference type="EMBL" id="MBY0757833.1"/>
    </source>
</evidence>
<dbReference type="Gene3D" id="1.10.530.10">
    <property type="match status" value="1"/>
</dbReference>
<reference evidence="4 5" key="1">
    <citation type="journal article" date="2020" name="New Microbes New Infect">
        <title>Sellimonas caecigallum sp. nov., description and genome sequence of a new member of the Sellimonas genus isolated from the cecum of feral chicken.</title>
        <authorList>
            <person name="Wongkuna S."/>
            <person name="Ghimire S."/>
            <person name="Antony L."/>
            <person name="Chankhamhaengdecha S."/>
            <person name="Janvilisri T."/>
            <person name="Scaria J."/>
        </authorList>
    </citation>
    <scope>NUCLEOTIDE SEQUENCE [LARGE SCALE GENOMIC DNA]</scope>
    <source>
        <strain evidence="4 5">SW451</strain>
    </source>
</reference>
<dbReference type="PANTHER" id="PTHR33308">
    <property type="entry name" value="PEPTIDOGLYCAN HYDROLASE FLGJ"/>
    <property type="match status" value="1"/>
</dbReference>
<evidence type="ECO:0000256" key="2">
    <source>
        <dbReference type="SAM" id="SignalP"/>
    </source>
</evidence>
<dbReference type="SMART" id="SM00047">
    <property type="entry name" value="LYZ2"/>
    <property type="match status" value="1"/>
</dbReference>